<proteinExistence type="predicted"/>
<protein>
    <submittedName>
        <fullName evidence="2">Uncharacterized protein</fullName>
    </submittedName>
</protein>
<name>X6LW01_RETFI</name>
<keyword evidence="1" id="KW-0472">Membrane</keyword>
<evidence type="ECO:0000313" key="3">
    <source>
        <dbReference type="Proteomes" id="UP000023152"/>
    </source>
</evidence>
<keyword evidence="1" id="KW-1133">Transmembrane helix</keyword>
<sequence>MLVRLDECGEYDILDAKRIEHVSESQLFDVTYRQGPYKSSWPIASQGHTLAHCQDHDATYGKVVSSSSSLLSMTLENFWISFRLLTTDDDVVVLFPNEDTRPTLDQIAYWITWQSQDALNGQCNLPLSIHHLFNPNSNSTSSHIIVYGHPSYCSMHSNAHSHSSFLPSLSPGIYVRSTTIVRDATVDSRGYCSPTIRANLLLLPPPATAPQYSSPDLFTIFQQIAYNFPKGIYVYYNLLSQSTTNNNNNNNTNNKRNEINGRMYLSSSSDSVSLILSLPSIDASQTWIWYLLLVGTTTGMVGGYVLYVSLRNRYLQSEEKSHNALLFELGVEDIGTGDECQQV</sequence>
<dbReference type="AlphaFoldDB" id="X6LW01"/>
<keyword evidence="1" id="KW-0812">Transmembrane</keyword>
<accession>X6LW01</accession>
<evidence type="ECO:0000313" key="2">
    <source>
        <dbReference type="EMBL" id="ETO05551.1"/>
    </source>
</evidence>
<organism evidence="2 3">
    <name type="scientific">Reticulomyxa filosa</name>
    <dbReference type="NCBI Taxonomy" id="46433"/>
    <lineage>
        <taxon>Eukaryota</taxon>
        <taxon>Sar</taxon>
        <taxon>Rhizaria</taxon>
        <taxon>Retaria</taxon>
        <taxon>Foraminifera</taxon>
        <taxon>Monothalamids</taxon>
        <taxon>Reticulomyxidae</taxon>
        <taxon>Reticulomyxa</taxon>
    </lineage>
</organism>
<dbReference type="Proteomes" id="UP000023152">
    <property type="component" value="Unassembled WGS sequence"/>
</dbReference>
<reference evidence="2 3" key="1">
    <citation type="journal article" date="2013" name="Curr. Biol.">
        <title>The Genome of the Foraminiferan Reticulomyxa filosa.</title>
        <authorList>
            <person name="Glockner G."/>
            <person name="Hulsmann N."/>
            <person name="Schleicher M."/>
            <person name="Noegel A.A."/>
            <person name="Eichinger L."/>
            <person name="Gallinger C."/>
            <person name="Pawlowski J."/>
            <person name="Sierra R."/>
            <person name="Euteneuer U."/>
            <person name="Pillet L."/>
            <person name="Moustafa A."/>
            <person name="Platzer M."/>
            <person name="Groth M."/>
            <person name="Szafranski K."/>
            <person name="Schliwa M."/>
        </authorList>
    </citation>
    <scope>NUCLEOTIDE SEQUENCE [LARGE SCALE GENOMIC DNA]</scope>
</reference>
<keyword evidence="3" id="KW-1185">Reference proteome</keyword>
<gene>
    <name evidence="2" type="ORF">RFI_31845</name>
</gene>
<dbReference type="EMBL" id="ASPP01027992">
    <property type="protein sequence ID" value="ETO05551.1"/>
    <property type="molecule type" value="Genomic_DNA"/>
</dbReference>
<feature type="transmembrane region" description="Helical" evidence="1">
    <location>
        <begin position="287"/>
        <end position="310"/>
    </location>
</feature>
<evidence type="ECO:0000256" key="1">
    <source>
        <dbReference type="SAM" id="Phobius"/>
    </source>
</evidence>
<comment type="caution">
    <text evidence="2">The sequence shown here is derived from an EMBL/GenBank/DDBJ whole genome shotgun (WGS) entry which is preliminary data.</text>
</comment>